<protein>
    <submittedName>
        <fullName evidence="8">Pyrimidine-nucleoside phosphorylase protein</fullName>
        <ecNumber evidence="8">2.4.2.2</ecNumber>
    </submittedName>
    <submittedName>
        <fullName evidence="9">Thymidine phosphorylase</fullName>
        <ecNumber evidence="9">2.4.2.4</ecNumber>
    </submittedName>
</protein>
<sequence>MNILELIDKKKNGQELSREEINFIVKGYTTGIITDYQMSAFLMAIYFQSMSVTEISFLTEAMVNSGEVYDLTGIPGFKVDKHSSGGVGDKVSLIYAPLVAAFGLKVAKMSGRGLGQTGGTIDKLESIPGFKVELSFHEFKDVINKTNLSIMAQSDNLVPADKKIYALRDVTATVDSLPLVAASIMCKKIATGSDGIVLDVKCGNGAFMKTISDARKLAQIMVELGIKFNKKIAAEITNMTQPLGRTIGNAIEIYEALQTLQGKGPDDLTYIVCEAAALSLCQAGLFNDLATAVKTCEEKLQTEEPLNYFRAFVKKQGGDLSFIDNNLTLKEVLKVKNVIEIKANQAGFMEIIDTNELGLLAVRLGAGRNTKNEAIDYHAGIYLNKKTGEKVAKDDVVMTLYTSRYVTAPVYDWAQRTFRIVSTKPPQEELVYEIIQ</sequence>
<dbReference type="SUPFAM" id="SSF54680">
    <property type="entry name" value="Pyrimidine nucleoside phosphorylase C-terminal domain"/>
    <property type="match status" value="1"/>
</dbReference>
<evidence type="ECO:0000256" key="5">
    <source>
        <dbReference type="ARBA" id="ARBA00048550"/>
    </source>
</evidence>
<accession>Q14P21</accession>
<evidence type="ECO:0000256" key="6">
    <source>
        <dbReference type="ARBA" id="ARBA00056338"/>
    </source>
</evidence>
<dbReference type="InterPro" id="IPR018090">
    <property type="entry name" value="Pyrmidine_PPas_bac/euk"/>
</dbReference>
<dbReference type="KEGG" id="sck:SCITRI_00529"/>
<dbReference type="Gene3D" id="3.90.1170.30">
    <property type="entry name" value="Pyrimidine nucleoside phosphorylase-like, C-terminal domain"/>
    <property type="match status" value="1"/>
</dbReference>
<dbReference type="GO" id="GO:0005829">
    <property type="term" value="C:cytosol"/>
    <property type="evidence" value="ECO:0007669"/>
    <property type="project" value="TreeGrafter"/>
</dbReference>
<dbReference type="InterPro" id="IPR017459">
    <property type="entry name" value="Glycosyl_Trfase_fam3_N_dom"/>
</dbReference>
<dbReference type="GO" id="GO:0004645">
    <property type="term" value="F:1,4-alpha-oligoglucan phosphorylase activity"/>
    <property type="evidence" value="ECO:0007669"/>
    <property type="project" value="InterPro"/>
</dbReference>
<dbReference type="Pfam" id="PF02885">
    <property type="entry name" value="Glycos_trans_3N"/>
    <property type="match status" value="1"/>
</dbReference>
<dbReference type="RefSeq" id="WP_071937087.1">
    <property type="nucleotide sequence ID" value="NZ_CP013197.1"/>
</dbReference>
<dbReference type="PROSITE" id="PS00647">
    <property type="entry name" value="THYMID_PHOSPHORYLASE"/>
    <property type="match status" value="1"/>
</dbReference>
<dbReference type="OrthoDB" id="9763887at2"/>
<dbReference type="SUPFAM" id="SSF52418">
    <property type="entry name" value="Nucleoside phosphorylase/phosphoribosyltransferase catalytic domain"/>
    <property type="match status" value="1"/>
</dbReference>
<dbReference type="EC" id="2.4.2.2" evidence="8"/>
<dbReference type="GO" id="GO:0006206">
    <property type="term" value="P:pyrimidine nucleobase metabolic process"/>
    <property type="evidence" value="ECO:0007669"/>
    <property type="project" value="InterPro"/>
</dbReference>
<keyword evidence="3 8" id="KW-0328">Glycosyltransferase</keyword>
<dbReference type="EC" id="2.4.2.4" evidence="9"/>
<dbReference type="Gene3D" id="3.40.1030.10">
    <property type="entry name" value="Nucleoside phosphorylase/phosphoribosyltransferase catalytic domain"/>
    <property type="match status" value="1"/>
</dbReference>
<proteinExistence type="inferred from homology"/>
<dbReference type="InterPro" id="IPR036566">
    <property type="entry name" value="PYNP-like_C_sf"/>
</dbReference>
<evidence type="ECO:0000256" key="1">
    <source>
        <dbReference type="ARBA" id="ARBA00006915"/>
    </source>
</evidence>
<reference evidence="9 10" key="2">
    <citation type="submission" date="2019-11" db="EMBL/GenBank/DDBJ databases">
        <title>Whole genome sequencing and comparative genomics analyses of five strains of Spiroplasma citri.</title>
        <authorList>
            <person name="Yokomi R."/>
            <person name="Chen J."/>
            <person name="Rattner R."/>
            <person name="Vidalakis G."/>
        </authorList>
    </citation>
    <scope>NUCLEOTIDE SEQUENCE [LARGE SCALE GENOMIC DNA]</scope>
    <source>
        <strain evidence="9 10">BR12</strain>
    </source>
</reference>
<dbReference type="AlphaFoldDB" id="Q14P21"/>
<dbReference type="SMART" id="SM00941">
    <property type="entry name" value="PYNP_C"/>
    <property type="match status" value="1"/>
</dbReference>
<organism evidence="8">
    <name type="scientific">Spiroplasma citri</name>
    <dbReference type="NCBI Taxonomy" id="2133"/>
    <lineage>
        <taxon>Bacteria</taxon>
        <taxon>Bacillati</taxon>
        <taxon>Mycoplasmatota</taxon>
        <taxon>Mollicutes</taxon>
        <taxon>Entomoplasmatales</taxon>
        <taxon>Spiroplasmataceae</taxon>
        <taxon>Spiroplasma</taxon>
    </lineage>
</organism>
<comment type="function">
    <text evidence="6">The enzymes which catalyze the reversible phosphorolysis of pyrimidine nucleosides are involved in the degradation of these compounds and in their utilization as carbon and energy sources, or in the rescue of pyrimidine bases for nucleotide synthesis.</text>
</comment>
<dbReference type="EMBL" id="CP046368">
    <property type="protein sequence ID" value="QIA68505.1"/>
    <property type="molecule type" value="Genomic_DNA"/>
</dbReference>
<dbReference type="InterPro" id="IPR013102">
    <property type="entry name" value="PYNP_C"/>
</dbReference>
<dbReference type="NCBIfam" id="NF004490">
    <property type="entry name" value="PRK05820.1"/>
    <property type="match status" value="1"/>
</dbReference>
<dbReference type="InterPro" id="IPR036320">
    <property type="entry name" value="Glycosyl_Trfase_fam3_N_dom_sf"/>
</dbReference>
<evidence type="ECO:0000256" key="3">
    <source>
        <dbReference type="ARBA" id="ARBA00022676"/>
    </source>
</evidence>
<dbReference type="PANTHER" id="PTHR10515">
    <property type="entry name" value="THYMIDINE PHOSPHORYLASE"/>
    <property type="match status" value="1"/>
</dbReference>
<evidence type="ECO:0000259" key="7">
    <source>
        <dbReference type="SMART" id="SM00941"/>
    </source>
</evidence>
<evidence type="ECO:0000256" key="4">
    <source>
        <dbReference type="ARBA" id="ARBA00022679"/>
    </source>
</evidence>
<dbReference type="Pfam" id="PF00591">
    <property type="entry name" value="Glycos_transf_3"/>
    <property type="match status" value="1"/>
</dbReference>
<dbReference type="InterPro" id="IPR000312">
    <property type="entry name" value="Glycosyl_Trfase_fam3"/>
</dbReference>
<dbReference type="InterPro" id="IPR035902">
    <property type="entry name" value="Nuc_phospho_transferase"/>
</dbReference>
<comment type="subunit">
    <text evidence="2">Homodimer.</text>
</comment>
<evidence type="ECO:0000313" key="8">
    <source>
        <dbReference type="EMBL" id="CAK98758.1"/>
    </source>
</evidence>
<evidence type="ECO:0000313" key="9">
    <source>
        <dbReference type="EMBL" id="QIA68505.1"/>
    </source>
</evidence>
<evidence type="ECO:0000256" key="2">
    <source>
        <dbReference type="ARBA" id="ARBA00011738"/>
    </source>
</evidence>
<dbReference type="PIRSF" id="PIRSF000478">
    <property type="entry name" value="TP_PyNP"/>
    <property type="match status" value="1"/>
</dbReference>
<reference evidence="8" key="1">
    <citation type="journal article" date="2010" name="Appl. Environ. Microbiol.">
        <title>Partial chromosome sequence of Spiroplasma citri reveals extensive viral invasion and important gene decay.</title>
        <authorList>
            <person name="Carle P."/>
            <person name="Saillard C."/>
            <person name="Carrere N."/>
            <person name="Carrere S."/>
            <person name="Duret S."/>
            <person name="Eveillard S."/>
            <person name="Gaurivaud P."/>
            <person name="Gourgues G."/>
            <person name="Gouzy J."/>
            <person name="Salar P."/>
            <person name="Verdin E."/>
            <person name="Breton M."/>
            <person name="Blanchard A."/>
            <person name="Laigret F."/>
            <person name="Bove J.M."/>
            <person name="Renaudin J."/>
            <person name="Foissac X."/>
        </authorList>
    </citation>
    <scope>NUCLEOTIDE SEQUENCE</scope>
    <source>
        <strain evidence="8">GII3-3X</strain>
    </source>
</reference>
<dbReference type="Gene3D" id="1.20.970.10">
    <property type="entry name" value="Transferase, Pyrimidine Nucleoside Phosphorylase, Chain C"/>
    <property type="match status" value="1"/>
</dbReference>
<dbReference type="EMBL" id="AM285304">
    <property type="protein sequence ID" value="CAK98758.1"/>
    <property type="molecule type" value="Genomic_DNA"/>
</dbReference>
<evidence type="ECO:0000313" key="10">
    <source>
        <dbReference type="Proteomes" id="UP000464735"/>
    </source>
</evidence>
<dbReference type="InterPro" id="IPR017872">
    <property type="entry name" value="Pyrmidine_PPase_CS"/>
</dbReference>
<dbReference type="InterPro" id="IPR000053">
    <property type="entry name" value="Thymidine/pyrmidine_PPase"/>
</dbReference>
<feature type="domain" description="Pyrimidine nucleoside phosphorylase C-terminal" evidence="7">
    <location>
        <begin position="348"/>
        <end position="421"/>
    </location>
</feature>
<dbReference type="GO" id="GO:0006213">
    <property type="term" value="P:pyrimidine nucleoside metabolic process"/>
    <property type="evidence" value="ECO:0007669"/>
    <property type="project" value="InterPro"/>
</dbReference>
<comment type="similarity">
    <text evidence="1">Belongs to the thymidine/pyrimidine-nucleoside phosphorylase family.</text>
</comment>
<dbReference type="FunFam" id="3.40.1030.10:FF:000003">
    <property type="entry name" value="Pyrimidine-nucleoside phosphorylase"/>
    <property type="match status" value="1"/>
</dbReference>
<dbReference type="Proteomes" id="UP000464735">
    <property type="component" value="Chromosome"/>
</dbReference>
<comment type="catalytic activity">
    <reaction evidence="5">
        <text>thymidine + phosphate = 2-deoxy-alpha-D-ribose 1-phosphate + thymine</text>
        <dbReference type="Rhea" id="RHEA:16037"/>
        <dbReference type="ChEBI" id="CHEBI:17748"/>
        <dbReference type="ChEBI" id="CHEBI:17821"/>
        <dbReference type="ChEBI" id="CHEBI:43474"/>
        <dbReference type="ChEBI" id="CHEBI:57259"/>
        <dbReference type="EC" id="2.4.2.4"/>
    </reaction>
</comment>
<dbReference type="GO" id="GO:0009032">
    <property type="term" value="F:thymidine phosphorylase activity"/>
    <property type="evidence" value="ECO:0007669"/>
    <property type="project" value="UniProtKB-EC"/>
</dbReference>
<dbReference type="PANTHER" id="PTHR10515:SF0">
    <property type="entry name" value="THYMIDINE PHOSPHORYLASE"/>
    <property type="match status" value="1"/>
</dbReference>
<dbReference type="NCBIfam" id="TIGR02644">
    <property type="entry name" value="Y_phosphoryl"/>
    <property type="match status" value="1"/>
</dbReference>
<dbReference type="GeneID" id="54238446"/>
<dbReference type="Pfam" id="PF07831">
    <property type="entry name" value="PYNP_C"/>
    <property type="match status" value="1"/>
</dbReference>
<name>Q14P21_SPICI</name>
<gene>
    <name evidence="8" type="primary">pdp</name>
    <name evidence="9" type="ORF">GL298_02580</name>
    <name evidence="8" type="ORF">SPICI03_293</name>
</gene>
<keyword evidence="4 8" id="KW-0808">Transferase</keyword>
<dbReference type="STRING" id="2133.SCITRI_00529"/>
<dbReference type="SUPFAM" id="SSF47648">
    <property type="entry name" value="Nucleoside phosphorylase/phosphoribosyltransferase N-terminal domain"/>
    <property type="match status" value="1"/>
</dbReference>